<dbReference type="InterPro" id="IPR027279">
    <property type="entry name" value="D_amino_pept/lipop_sf"/>
</dbReference>
<dbReference type="AlphaFoldDB" id="A0A081R0H4"/>
<name>A0A081R0H4_STRMT</name>
<accession>A0A081R0H4</accession>
<feature type="domain" description="DUF3642" evidence="3">
    <location>
        <begin position="78"/>
        <end position="162"/>
    </location>
</feature>
<dbReference type="PROSITE" id="PS51257">
    <property type="entry name" value="PROKAR_LIPOPROTEIN"/>
    <property type="match status" value="1"/>
</dbReference>
<evidence type="ECO:0000313" key="4">
    <source>
        <dbReference type="EMBL" id="KEQ48697.1"/>
    </source>
</evidence>
<gene>
    <name evidence="4" type="ORF">SK578_0077</name>
</gene>
<protein>
    <recommendedName>
        <fullName evidence="3">DUF3642 domain-containing protein</fullName>
    </recommendedName>
</protein>
<dbReference type="PATRIC" id="fig|28037.93.peg.99"/>
<dbReference type="Gene3D" id="2.40.128.50">
    <property type="match status" value="1"/>
</dbReference>
<evidence type="ECO:0000256" key="1">
    <source>
        <dbReference type="SAM" id="MobiDB-lite"/>
    </source>
</evidence>
<evidence type="ECO:0000256" key="2">
    <source>
        <dbReference type="SAM" id="SignalP"/>
    </source>
</evidence>
<dbReference type="NCBIfam" id="NF040528">
    <property type="entry name" value="SP_0198_lipo"/>
    <property type="match status" value="1"/>
</dbReference>
<dbReference type="Pfam" id="PF12182">
    <property type="entry name" value="DUF3642"/>
    <property type="match status" value="1"/>
</dbReference>
<evidence type="ECO:0000259" key="3">
    <source>
        <dbReference type="Pfam" id="PF12182"/>
    </source>
</evidence>
<dbReference type="Proteomes" id="UP000028089">
    <property type="component" value="Unassembled WGS sequence"/>
</dbReference>
<proteinExistence type="predicted"/>
<feature type="region of interest" description="Disordered" evidence="1">
    <location>
        <begin position="31"/>
        <end position="92"/>
    </location>
</feature>
<feature type="compositionally biased region" description="Low complexity" evidence="1">
    <location>
        <begin position="31"/>
        <end position="78"/>
    </location>
</feature>
<organism evidence="4 5">
    <name type="scientific">Streptococcus mitis</name>
    <dbReference type="NCBI Taxonomy" id="28037"/>
    <lineage>
        <taxon>Bacteria</taxon>
        <taxon>Bacillati</taxon>
        <taxon>Bacillota</taxon>
        <taxon>Bacilli</taxon>
        <taxon>Lactobacillales</taxon>
        <taxon>Streptococcaceae</taxon>
        <taxon>Streptococcus</taxon>
        <taxon>Streptococcus mitis group</taxon>
    </lineage>
</organism>
<feature type="signal peptide" evidence="2">
    <location>
        <begin position="1"/>
        <end position="25"/>
    </location>
</feature>
<evidence type="ECO:0000313" key="5">
    <source>
        <dbReference type="Proteomes" id="UP000028089"/>
    </source>
</evidence>
<dbReference type="RefSeq" id="WP_042749800.1">
    <property type="nucleotide sequence ID" value="NZ_JPFY01000008.1"/>
</dbReference>
<reference evidence="4 5" key="1">
    <citation type="submission" date="2014-05" db="EMBL/GenBank/DDBJ databases">
        <authorList>
            <person name="Daugherty S.C."/>
            <person name="Tallon L.J."/>
            <person name="Sadzewicz L."/>
            <person name="Kilian M."/>
            <person name="Tettelin H."/>
        </authorList>
    </citation>
    <scope>NUCLEOTIDE SEQUENCE [LARGE SCALE GENOMIC DNA]</scope>
    <source>
        <strain evidence="4 5">SK578</strain>
    </source>
</reference>
<dbReference type="EMBL" id="JPFY01000008">
    <property type="protein sequence ID" value="KEQ48697.1"/>
    <property type="molecule type" value="Genomic_DNA"/>
</dbReference>
<sequence>MKSKTIALSVATLASVSLLVACAPAAQQQNQQPAQQTQQSNQNQQSDQQNQQSNQQNTNNSNNNNNQAAPAQNAPVAQPENIDGTYQGQDDHDQITLTVTGKTGTWTKLESDGDQKIKQVTFDPANQRMIIGDDVQIYTVNGNQITVDDTDFDPSDRIILSK</sequence>
<dbReference type="InterPro" id="IPR020961">
    <property type="entry name" value="DUF3642_lipo"/>
</dbReference>
<comment type="caution">
    <text evidence="4">The sequence shown here is derived from an EMBL/GenBank/DDBJ whole genome shotgun (WGS) entry which is preliminary data.</text>
</comment>
<feature type="chain" id="PRO_5001762875" description="DUF3642 domain-containing protein" evidence="2">
    <location>
        <begin position="26"/>
        <end position="162"/>
    </location>
</feature>
<keyword evidence="2" id="KW-0732">Signal</keyword>